<dbReference type="InterPro" id="IPR008942">
    <property type="entry name" value="ENTH_VHS"/>
</dbReference>
<evidence type="ECO:0000256" key="3">
    <source>
        <dbReference type="SAM" id="MobiDB-lite"/>
    </source>
</evidence>
<dbReference type="InterPro" id="IPR051485">
    <property type="entry name" value="SR-CTD_assoc_factor"/>
</dbReference>
<feature type="domain" description="RRM" evidence="4">
    <location>
        <begin position="491"/>
        <end position="563"/>
    </location>
</feature>
<dbReference type="Proteomes" id="UP000242188">
    <property type="component" value="Unassembled WGS sequence"/>
</dbReference>
<feature type="compositionally biased region" description="Basic and acidic residues" evidence="3">
    <location>
        <begin position="1351"/>
        <end position="1364"/>
    </location>
</feature>
<comment type="caution">
    <text evidence="6">The sequence shown here is derived from an EMBL/GenBank/DDBJ whole genome shotgun (WGS) entry which is preliminary data.</text>
</comment>
<accession>A0A210PM10</accession>
<feature type="compositionally biased region" description="Pro residues" evidence="3">
    <location>
        <begin position="631"/>
        <end position="672"/>
    </location>
</feature>
<feature type="compositionally biased region" description="Low complexity" evidence="3">
    <location>
        <begin position="1019"/>
        <end position="1037"/>
    </location>
</feature>
<feature type="compositionally biased region" description="Basic residues" evidence="3">
    <location>
        <begin position="427"/>
        <end position="458"/>
    </location>
</feature>
<feature type="region of interest" description="Disordered" evidence="3">
    <location>
        <begin position="622"/>
        <end position="672"/>
    </location>
</feature>
<evidence type="ECO:0000259" key="4">
    <source>
        <dbReference type="PROSITE" id="PS50102"/>
    </source>
</evidence>
<dbReference type="Pfam" id="PF04818">
    <property type="entry name" value="CID"/>
    <property type="match status" value="1"/>
</dbReference>
<dbReference type="SMART" id="SM00360">
    <property type="entry name" value="RRM"/>
    <property type="match status" value="1"/>
</dbReference>
<dbReference type="SUPFAM" id="SSF54928">
    <property type="entry name" value="RNA-binding domain, RBD"/>
    <property type="match status" value="1"/>
</dbReference>
<reference evidence="6 7" key="1">
    <citation type="journal article" date="2017" name="Nat. Ecol. Evol.">
        <title>Scallop genome provides insights into evolution of bilaterian karyotype and development.</title>
        <authorList>
            <person name="Wang S."/>
            <person name="Zhang J."/>
            <person name="Jiao W."/>
            <person name="Li J."/>
            <person name="Xun X."/>
            <person name="Sun Y."/>
            <person name="Guo X."/>
            <person name="Huan P."/>
            <person name="Dong B."/>
            <person name="Zhang L."/>
            <person name="Hu X."/>
            <person name="Sun X."/>
            <person name="Wang J."/>
            <person name="Zhao C."/>
            <person name="Wang Y."/>
            <person name="Wang D."/>
            <person name="Huang X."/>
            <person name="Wang R."/>
            <person name="Lv J."/>
            <person name="Li Y."/>
            <person name="Zhang Z."/>
            <person name="Liu B."/>
            <person name="Lu W."/>
            <person name="Hui Y."/>
            <person name="Liang J."/>
            <person name="Zhou Z."/>
            <person name="Hou R."/>
            <person name="Li X."/>
            <person name="Liu Y."/>
            <person name="Li H."/>
            <person name="Ning X."/>
            <person name="Lin Y."/>
            <person name="Zhao L."/>
            <person name="Xing Q."/>
            <person name="Dou J."/>
            <person name="Li Y."/>
            <person name="Mao J."/>
            <person name="Guo H."/>
            <person name="Dou H."/>
            <person name="Li T."/>
            <person name="Mu C."/>
            <person name="Jiang W."/>
            <person name="Fu Q."/>
            <person name="Fu X."/>
            <person name="Miao Y."/>
            <person name="Liu J."/>
            <person name="Yu Q."/>
            <person name="Li R."/>
            <person name="Liao H."/>
            <person name="Li X."/>
            <person name="Kong Y."/>
            <person name="Jiang Z."/>
            <person name="Chourrout D."/>
            <person name="Li R."/>
            <person name="Bao Z."/>
        </authorList>
    </citation>
    <scope>NUCLEOTIDE SEQUENCE [LARGE SCALE GENOMIC DNA]</scope>
    <source>
        <strain evidence="6 7">PY_sf001</strain>
    </source>
</reference>
<dbReference type="InterPro" id="IPR012677">
    <property type="entry name" value="Nucleotide-bd_a/b_plait_sf"/>
</dbReference>
<organism evidence="6 7">
    <name type="scientific">Mizuhopecten yessoensis</name>
    <name type="common">Japanese scallop</name>
    <name type="synonym">Patinopecten yessoensis</name>
    <dbReference type="NCBI Taxonomy" id="6573"/>
    <lineage>
        <taxon>Eukaryota</taxon>
        <taxon>Metazoa</taxon>
        <taxon>Spiralia</taxon>
        <taxon>Lophotrochozoa</taxon>
        <taxon>Mollusca</taxon>
        <taxon>Bivalvia</taxon>
        <taxon>Autobranchia</taxon>
        <taxon>Pteriomorphia</taxon>
        <taxon>Pectinida</taxon>
        <taxon>Pectinoidea</taxon>
        <taxon>Pectinidae</taxon>
        <taxon>Mizuhopecten</taxon>
    </lineage>
</organism>
<feature type="compositionally biased region" description="Basic and acidic residues" evidence="3">
    <location>
        <begin position="459"/>
        <end position="471"/>
    </location>
</feature>
<feature type="compositionally biased region" description="Basic and acidic residues" evidence="3">
    <location>
        <begin position="1038"/>
        <end position="1054"/>
    </location>
</feature>
<feature type="compositionally biased region" description="Basic and acidic residues" evidence="3">
    <location>
        <begin position="1104"/>
        <end position="1116"/>
    </location>
</feature>
<dbReference type="OrthoDB" id="79367at2759"/>
<name>A0A210PM10_MIZYE</name>
<evidence type="ECO:0000313" key="7">
    <source>
        <dbReference type="Proteomes" id="UP000242188"/>
    </source>
</evidence>
<feature type="compositionally biased region" description="Basic and acidic residues" evidence="3">
    <location>
        <begin position="1226"/>
        <end position="1247"/>
    </location>
</feature>
<feature type="compositionally biased region" description="Basic and acidic residues" evidence="3">
    <location>
        <begin position="391"/>
        <end position="410"/>
    </location>
</feature>
<feature type="region of interest" description="Disordered" evidence="3">
    <location>
        <begin position="826"/>
        <end position="952"/>
    </location>
</feature>
<sequence length="1372" mass="151964">MEAVRAFNNELSSLYETRPPISRAKMANVTKGAIKAIKFYKHVVQSVEKFIQKCKPEYKVPGLYVIDSIVRQSRHQFGSDKDVFAPRFTKNVVATFQNLLKCPHEEKSKVIRVLNLWQKNGVFQSEIVQPLLDLAVDSNDMNLVSAAQRAVDSLTADKAGPSGAGQAGQSNTAEGSGDSMEISSQNDMLNTVTQLLQQTQTVGYDSGTTSLSAQQQQLQQLQLLQQQLIQQTQLMQQAPSQPGSSHAIDSNLLSHIQTLTNQLLNKTDKTEGGFNKKLLDFDYGESDEDDEHGMSGAGGGGGVPNLLNDPAFLQQIQQMSQTIQKTEQIQNELSMQKLLQQQAEFDQQIRQPPMQQIPSLMPPEPHPPPPMQPGYQMMPEHQPPVDDYQDIDERSQEPIEEERHREDRDRDRKHRRSKQSSRDRSRSRTPKRRRRTRSRSRDRRRRSRSRDRHRRSRSRDREREKLRERERERRKKGLPAIKEECLSICSTTLFIGHLAKSTSEEELRGELDKYGTVDTLHIIPPRGCAFVCMSRRKDANKALDRLKGYKLNGSDLRVAWAPGIGVKESEFREHWEVDAGTTYIPWSKLPDDLTNLIGGGIIDEETLPEHLKGSLIGREMPDVAEEQSQQAPPPHPPLPNSQGPPPPMGLPGPPTSGPPGGQFPPPPVPGMLPPTSVMQHMGVMQHMMVQGGLPGQMPGMPPQMTMAGMPPQLQSSQGIPSVPGMIPLPSGMPTVRPQIGQISSAGGLPQITSAAGLPPSSVASLFTSTGGLTHVSEAAINAALRPGFPAGAGFPQRFGINLPPGQGFRMPLFNPAQNVLQQPQIQPKPSLLGIRPPFNINPADKKEEKPSLLGRPPGDWQQQSKPQPPPEFSDDLDTDDRDIRENASSSSQSKQEFGGIPPFGSQGIQAATQQDNMSQSGHPPGAGRGMGPGLVHPPNVGMAPPNFRGPRPLMDMNGPMGPGMGLRMGGPPDASNRFMSPRGPVPGNMGPRGFQGGPPGPGGPRAGFMGNRPGMPFQRFPGNFQPRPGFRGPPGDMMRPRFDMGGRMNAHDGESGNDEEEDNFRKEENFERGRPPFGKEESGPPGQKWGDNDDKDDDFQDGGGFRRDFNRRDRGGRGGRRGRGRDSFGGRDDRRGDFDRRDRRDDRYNRDDRGRNDWGNRDRGRDRRDRDQDGPGFRDRGRDRDDEQESVGFRDRGRERDGEQEGSGFRDRGRDREGEQEGGSFGRDRGRERRERDNRDQDRDRGARRASRWSDVTDVELQESAPTLPEVLPDKPVEAEVKGPKEDGEVGGSREEGEVASTPAPPPPPVVNVPDSVVTKVNDPEHEKETHPVPPSDNIVPVVKPVTNGESEPKPEEPPKRDPETLEEGEIE</sequence>
<dbReference type="PROSITE" id="PS50102">
    <property type="entry name" value="RRM"/>
    <property type="match status" value="1"/>
</dbReference>
<dbReference type="InterPro" id="IPR035979">
    <property type="entry name" value="RBD_domain_sf"/>
</dbReference>
<evidence type="ECO:0000256" key="1">
    <source>
        <dbReference type="ARBA" id="ARBA00022884"/>
    </source>
</evidence>
<evidence type="ECO:0000259" key="5">
    <source>
        <dbReference type="PROSITE" id="PS51391"/>
    </source>
</evidence>
<dbReference type="PROSITE" id="PS51391">
    <property type="entry name" value="CID"/>
    <property type="match status" value="1"/>
</dbReference>
<feature type="compositionally biased region" description="Basic and acidic residues" evidence="3">
    <location>
        <begin position="1192"/>
        <end position="1219"/>
    </location>
</feature>
<feature type="compositionally biased region" description="Basic and acidic residues" evidence="3">
    <location>
        <begin position="1272"/>
        <end position="1297"/>
    </location>
</feature>
<dbReference type="Gene3D" id="3.30.70.330">
    <property type="match status" value="1"/>
</dbReference>
<dbReference type="InterPro" id="IPR006569">
    <property type="entry name" value="CID_dom"/>
</dbReference>
<dbReference type="InterPro" id="IPR000504">
    <property type="entry name" value="RRM_dom"/>
</dbReference>
<dbReference type="GO" id="GO:0005634">
    <property type="term" value="C:nucleus"/>
    <property type="evidence" value="ECO:0007669"/>
    <property type="project" value="TreeGrafter"/>
</dbReference>
<feature type="region of interest" description="Disordered" evidence="3">
    <location>
        <begin position="355"/>
        <end position="476"/>
    </location>
</feature>
<protein>
    <submittedName>
        <fullName evidence="6">Splicing factor, arginine/serine-rich 15</fullName>
    </submittedName>
</protein>
<feature type="compositionally biased region" description="Polar residues" evidence="3">
    <location>
        <begin position="886"/>
        <end position="895"/>
    </location>
</feature>
<dbReference type="SMART" id="SM00582">
    <property type="entry name" value="RPR"/>
    <property type="match status" value="1"/>
</dbReference>
<feature type="compositionally biased region" description="Basic and acidic residues" evidence="3">
    <location>
        <begin position="1124"/>
        <end position="1185"/>
    </location>
</feature>
<feature type="compositionally biased region" description="Low complexity" evidence="3">
    <location>
        <begin position="1312"/>
        <end position="1321"/>
    </location>
</feature>
<feature type="domain" description="CID" evidence="5">
    <location>
        <begin position="1"/>
        <end position="139"/>
    </location>
</feature>
<dbReference type="GO" id="GO:0003723">
    <property type="term" value="F:RNA binding"/>
    <property type="evidence" value="ECO:0007669"/>
    <property type="project" value="UniProtKB-UniRule"/>
</dbReference>
<evidence type="ECO:0000256" key="2">
    <source>
        <dbReference type="PROSITE-ProRule" id="PRU00176"/>
    </source>
</evidence>
<proteinExistence type="predicted"/>
<feature type="compositionally biased region" description="Basic and acidic residues" evidence="3">
    <location>
        <begin position="1322"/>
        <end position="1331"/>
    </location>
</feature>
<feature type="compositionally biased region" description="Basic and acidic residues" evidence="3">
    <location>
        <begin position="1063"/>
        <end position="1082"/>
    </location>
</feature>
<dbReference type="PANTHER" id="PTHR23140:SF4">
    <property type="entry name" value="PROTEIN CBR-NRD-1"/>
    <property type="match status" value="1"/>
</dbReference>
<feature type="region of interest" description="Disordered" evidence="3">
    <location>
        <begin position="967"/>
        <end position="1372"/>
    </location>
</feature>
<dbReference type="SUPFAM" id="SSF48464">
    <property type="entry name" value="ENTH/VHS domain"/>
    <property type="match status" value="1"/>
</dbReference>
<feature type="compositionally biased region" description="Pro residues" evidence="3">
    <location>
        <begin position="360"/>
        <end position="372"/>
    </location>
</feature>
<evidence type="ECO:0000313" key="6">
    <source>
        <dbReference type="EMBL" id="OWF37540.1"/>
    </source>
</evidence>
<gene>
    <name evidence="6" type="ORF">KP79_PYT07410</name>
</gene>
<dbReference type="PANTHER" id="PTHR23140">
    <property type="entry name" value="RNA PROCESSING PROTEIN LD23810P"/>
    <property type="match status" value="1"/>
</dbReference>
<feature type="compositionally biased region" description="Polar residues" evidence="3">
    <location>
        <begin position="906"/>
        <end position="921"/>
    </location>
</feature>
<keyword evidence="7" id="KW-1185">Reference proteome</keyword>
<dbReference type="Gene3D" id="1.25.40.90">
    <property type="match status" value="1"/>
</dbReference>
<dbReference type="FunFam" id="1.25.40.90:FF:000004">
    <property type="entry name" value="splicing factor, arginine/serine-rich 15"/>
    <property type="match status" value="1"/>
</dbReference>
<feature type="region of interest" description="Disordered" evidence="3">
    <location>
        <begin position="284"/>
        <end position="308"/>
    </location>
</feature>
<feature type="region of interest" description="Disordered" evidence="3">
    <location>
        <begin position="156"/>
        <end position="183"/>
    </location>
</feature>
<keyword evidence="1 2" id="KW-0694">RNA-binding</keyword>
<dbReference type="Pfam" id="PF00076">
    <property type="entry name" value="RRM_1"/>
    <property type="match status" value="1"/>
</dbReference>
<dbReference type="EMBL" id="NEDP02005587">
    <property type="protein sequence ID" value="OWF37540.1"/>
    <property type="molecule type" value="Genomic_DNA"/>
</dbReference>
<dbReference type="STRING" id="6573.A0A210PM10"/>